<dbReference type="Proteomes" id="UP000053718">
    <property type="component" value="Unassembled WGS sequence"/>
</dbReference>
<evidence type="ECO:0000313" key="6">
    <source>
        <dbReference type="EMBL" id="KFZ28604.1"/>
    </source>
</evidence>
<dbReference type="AlphaFoldDB" id="A0A094IRV5"/>
<evidence type="ECO:0000256" key="1">
    <source>
        <dbReference type="ARBA" id="ARBA00004370"/>
    </source>
</evidence>
<dbReference type="InterPro" id="IPR001129">
    <property type="entry name" value="Membr-assoc_MAPEG"/>
</dbReference>
<proteinExistence type="predicted"/>
<reference evidence="6 7" key="1">
    <citation type="submission" date="2014-06" db="EMBL/GenBank/DDBJ databases">
        <title>Draft genome sequence of Idiomarina sp. MCCC 1A10513.</title>
        <authorList>
            <person name="Du J."/>
            <person name="Lai Q."/>
            <person name="Shao Z."/>
        </authorList>
    </citation>
    <scope>NUCLEOTIDE SEQUENCE [LARGE SCALE GENOMIC DNA]</scope>
    <source>
        <strain evidence="6 7">MCCC 1A10513</strain>
    </source>
</reference>
<evidence type="ECO:0000256" key="3">
    <source>
        <dbReference type="ARBA" id="ARBA00022989"/>
    </source>
</evidence>
<comment type="caution">
    <text evidence="6">The sequence shown here is derived from an EMBL/GenBank/DDBJ whole genome shotgun (WGS) entry which is preliminary data.</text>
</comment>
<evidence type="ECO:0000256" key="2">
    <source>
        <dbReference type="ARBA" id="ARBA00022692"/>
    </source>
</evidence>
<sequence>MALELEISLLYAGLLALLYFVLSVLVIRLRWRDRVGIGTADSKDLEVATRVHANFAEYVPFLLLMLVLMELTGAGPILLHALGSLLFIARVGHAIGLNKSVGPSFPRTVGVLGTFIVLLVQAGYMIGYVIGRVV</sequence>
<evidence type="ECO:0000256" key="5">
    <source>
        <dbReference type="SAM" id="Phobius"/>
    </source>
</evidence>
<keyword evidence="3 5" id="KW-1133">Transmembrane helix</keyword>
<feature type="transmembrane region" description="Helical" evidence="5">
    <location>
        <begin position="51"/>
        <end position="71"/>
    </location>
</feature>
<organism evidence="6 7">
    <name type="scientific">Pseudidiomarina atlantica</name>
    <dbReference type="NCBI Taxonomy" id="1517416"/>
    <lineage>
        <taxon>Bacteria</taxon>
        <taxon>Pseudomonadati</taxon>
        <taxon>Pseudomonadota</taxon>
        <taxon>Gammaproteobacteria</taxon>
        <taxon>Alteromonadales</taxon>
        <taxon>Idiomarinaceae</taxon>
        <taxon>Pseudidiomarina</taxon>
    </lineage>
</organism>
<keyword evidence="6" id="KW-0808">Transferase</keyword>
<accession>A0A094IRV5</accession>
<dbReference type="OrthoDB" id="8537976at2"/>
<dbReference type="STRING" id="1517416.IDAT_07580"/>
<dbReference type="Pfam" id="PF01124">
    <property type="entry name" value="MAPEG"/>
    <property type="match status" value="1"/>
</dbReference>
<dbReference type="PANTHER" id="PTHR35814">
    <property type="match status" value="1"/>
</dbReference>
<dbReference type="InterPro" id="IPR023352">
    <property type="entry name" value="MAPEG-like_dom_sf"/>
</dbReference>
<dbReference type="EMBL" id="JPIN01000007">
    <property type="protein sequence ID" value="KFZ28604.1"/>
    <property type="molecule type" value="Genomic_DNA"/>
</dbReference>
<dbReference type="Gene3D" id="1.20.120.550">
    <property type="entry name" value="Membrane associated eicosanoid/glutathione metabolism-like domain"/>
    <property type="match status" value="1"/>
</dbReference>
<dbReference type="GO" id="GO:0016020">
    <property type="term" value="C:membrane"/>
    <property type="evidence" value="ECO:0007669"/>
    <property type="project" value="UniProtKB-SubCell"/>
</dbReference>
<gene>
    <name evidence="6" type="ORF">IDAT_07580</name>
</gene>
<feature type="transmembrane region" description="Helical" evidence="5">
    <location>
        <begin position="12"/>
        <end position="31"/>
    </location>
</feature>
<dbReference type="SUPFAM" id="SSF161084">
    <property type="entry name" value="MAPEG domain-like"/>
    <property type="match status" value="1"/>
</dbReference>
<comment type="subcellular location">
    <subcellularLocation>
        <location evidence="1">Membrane</location>
    </subcellularLocation>
</comment>
<dbReference type="GO" id="GO:0016740">
    <property type="term" value="F:transferase activity"/>
    <property type="evidence" value="ECO:0007669"/>
    <property type="project" value="UniProtKB-KW"/>
</dbReference>
<dbReference type="eggNOG" id="COG3788">
    <property type="taxonomic scope" value="Bacteria"/>
</dbReference>
<dbReference type="RefSeq" id="WP_034732435.1">
    <property type="nucleotide sequence ID" value="NZ_JPIN01000007.1"/>
</dbReference>
<keyword evidence="7" id="KW-1185">Reference proteome</keyword>
<name>A0A094IRV5_9GAMM</name>
<protein>
    <submittedName>
        <fullName evidence="6">Glutathione S-transferase</fullName>
    </submittedName>
</protein>
<keyword evidence="2 5" id="KW-0812">Transmembrane</keyword>
<dbReference type="PANTHER" id="PTHR35814:SF1">
    <property type="entry name" value="GLUTATHIONE S-TRANSFERASE-RELATED"/>
    <property type="match status" value="1"/>
</dbReference>
<evidence type="ECO:0000313" key="7">
    <source>
        <dbReference type="Proteomes" id="UP000053718"/>
    </source>
</evidence>
<keyword evidence="4 5" id="KW-0472">Membrane</keyword>
<evidence type="ECO:0000256" key="4">
    <source>
        <dbReference type="ARBA" id="ARBA00023136"/>
    </source>
</evidence>
<feature type="transmembrane region" description="Helical" evidence="5">
    <location>
        <begin position="109"/>
        <end position="130"/>
    </location>
</feature>